<dbReference type="InterPro" id="IPR021109">
    <property type="entry name" value="Peptidase_aspartic_dom_sf"/>
</dbReference>
<proteinExistence type="predicted"/>
<evidence type="ECO:0000313" key="2">
    <source>
        <dbReference type="Proteomes" id="UP000814243"/>
    </source>
</evidence>
<sequence length="307" mass="34517">MPNLKDLKKKRALCKAKLTQFEKYLLIKCTCERPNSIQLSELGGRLQKMEECYGEYDSIQIQIESLPDISDTECQDEYTERERFETQYFAAVGKAREDCKSGPCRVCSKKHNTTLHLDEPVLPQQQSNSDVSQDKCVMLASQEDCHSKVASTIQTDVTLSSSHNGCVLLSTALIDIVDYNGTKHTVRCLLDNGSTSNFITESISKRLNLPIKSTSITVEGLNQSIQVTKRSTLTIISRTESYVDNIDCLIVPRITQLLPITYFNISDLNIPSNLTLADPNFNIPLEIIDILLNAEILFFIFLYSGKS</sequence>
<accession>A0A922M1Q4</accession>
<evidence type="ECO:0000313" key="1">
    <source>
        <dbReference type="EMBL" id="KAH9628692.1"/>
    </source>
</evidence>
<name>A0A922M1Q4_SPOEX</name>
<dbReference type="CDD" id="cd00303">
    <property type="entry name" value="retropepsin_like"/>
    <property type="match status" value="1"/>
</dbReference>
<gene>
    <name evidence="1" type="ORF">HF086_008633</name>
</gene>
<dbReference type="Gene3D" id="2.40.70.10">
    <property type="entry name" value="Acid Proteases"/>
    <property type="match status" value="1"/>
</dbReference>
<protein>
    <recommendedName>
        <fullName evidence="3">Peptidase aspartic putative domain-containing protein</fullName>
    </recommendedName>
</protein>
<comment type="caution">
    <text evidence="1">The sequence shown here is derived from an EMBL/GenBank/DDBJ whole genome shotgun (WGS) entry which is preliminary data.</text>
</comment>
<dbReference type="EMBL" id="JACEFF010000898">
    <property type="protein sequence ID" value="KAH9628692.1"/>
    <property type="molecule type" value="Genomic_DNA"/>
</dbReference>
<organism evidence="1 2">
    <name type="scientific">Spodoptera exigua</name>
    <name type="common">Beet armyworm</name>
    <name type="synonym">Noctua fulgens</name>
    <dbReference type="NCBI Taxonomy" id="7107"/>
    <lineage>
        <taxon>Eukaryota</taxon>
        <taxon>Metazoa</taxon>
        <taxon>Ecdysozoa</taxon>
        <taxon>Arthropoda</taxon>
        <taxon>Hexapoda</taxon>
        <taxon>Insecta</taxon>
        <taxon>Pterygota</taxon>
        <taxon>Neoptera</taxon>
        <taxon>Endopterygota</taxon>
        <taxon>Lepidoptera</taxon>
        <taxon>Glossata</taxon>
        <taxon>Ditrysia</taxon>
        <taxon>Noctuoidea</taxon>
        <taxon>Noctuidae</taxon>
        <taxon>Amphipyrinae</taxon>
        <taxon>Spodoptera</taxon>
    </lineage>
</organism>
<evidence type="ECO:0008006" key="3">
    <source>
        <dbReference type="Google" id="ProtNLM"/>
    </source>
</evidence>
<reference evidence="1" key="1">
    <citation type="journal article" date="2021" name="G3 (Bethesda)">
        <title>Genome and transcriptome analysis of the beet armyworm Spodoptera exigua reveals targets for pest control. .</title>
        <authorList>
            <person name="Simon S."/>
            <person name="Breeschoten T."/>
            <person name="Jansen H.J."/>
            <person name="Dirks R.P."/>
            <person name="Schranz M.E."/>
            <person name="Ros V.I.D."/>
        </authorList>
    </citation>
    <scope>NUCLEOTIDE SEQUENCE</scope>
    <source>
        <strain evidence="1">TB_SE_WUR_2020</strain>
    </source>
</reference>
<dbReference type="AlphaFoldDB" id="A0A922M1Q4"/>
<dbReference type="Pfam" id="PF13650">
    <property type="entry name" value="Asp_protease_2"/>
    <property type="match status" value="1"/>
</dbReference>
<dbReference type="Proteomes" id="UP000814243">
    <property type="component" value="Unassembled WGS sequence"/>
</dbReference>